<comment type="caution">
    <text evidence="9">The sequence shown here is derived from an EMBL/GenBank/DDBJ whole genome shotgun (WGS) entry which is preliminary data.</text>
</comment>
<keyword evidence="4 7" id="KW-1133">Transmembrane helix</keyword>
<evidence type="ECO:0000256" key="2">
    <source>
        <dbReference type="ARBA" id="ARBA00010581"/>
    </source>
</evidence>
<evidence type="ECO:0000256" key="7">
    <source>
        <dbReference type="SAM" id="Phobius"/>
    </source>
</evidence>
<dbReference type="EMBL" id="JBHSAW010000023">
    <property type="protein sequence ID" value="MFC4097617.1"/>
    <property type="molecule type" value="Genomic_DNA"/>
</dbReference>
<dbReference type="Gene3D" id="1.20.120.80">
    <property type="entry name" value="Cytochrome c oxidase, subunit III, four-helix bundle"/>
    <property type="match status" value="1"/>
</dbReference>
<proteinExistence type="inferred from homology"/>
<dbReference type="PROSITE" id="PS50253">
    <property type="entry name" value="COX3"/>
    <property type="match status" value="1"/>
</dbReference>
<organism evidence="9 10">
    <name type="scientific">Euzebyella saccharophila</name>
    <dbReference type="NCBI Taxonomy" id="679664"/>
    <lineage>
        <taxon>Bacteria</taxon>
        <taxon>Pseudomonadati</taxon>
        <taxon>Bacteroidota</taxon>
        <taxon>Flavobacteriia</taxon>
        <taxon>Flavobacteriales</taxon>
        <taxon>Flavobacteriaceae</taxon>
        <taxon>Euzebyella</taxon>
    </lineage>
</organism>
<evidence type="ECO:0000313" key="10">
    <source>
        <dbReference type="Proteomes" id="UP001595814"/>
    </source>
</evidence>
<keyword evidence="10" id="KW-1185">Reference proteome</keyword>
<evidence type="ECO:0000256" key="5">
    <source>
        <dbReference type="ARBA" id="ARBA00023136"/>
    </source>
</evidence>
<dbReference type="PANTHER" id="PTHR11403:SF10">
    <property type="entry name" value="CYTOCHROME C OXIDASE"/>
    <property type="match status" value="1"/>
</dbReference>
<comment type="subcellular location">
    <subcellularLocation>
        <location evidence="6">Cell membrane</location>
        <topology evidence="6">Multi-pass membrane protein</topology>
    </subcellularLocation>
    <subcellularLocation>
        <location evidence="1">Membrane</location>
        <topology evidence="1">Multi-pass membrane protein</topology>
    </subcellularLocation>
</comment>
<feature type="transmembrane region" description="Helical" evidence="7">
    <location>
        <begin position="53"/>
        <end position="74"/>
    </location>
</feature>
<feature type="transmembrane region" description="Helical" evidence="7">
    <location>
        <begin position="128"/>
        <end position="153"/>
    </location>
</feature>
<evidence type="ECO:0000256" key="4">
    <source>
        <dbReference type="ARBA" id="ARBA00022989"/>
    </source>
</evidence>
<dbReference type="Proteomes" id="UP001595814">
    <property type="component" value="Unassembled WGS sequence"/>
</dbReference>
<evidence type="ECO:0000256" key="6">
    <source>
        <dbReference type="RuleBase" id="RU003376"/>
    </source>
</evidence>
<dbReference type="PANTHER" id="PTHR11403">
    <property type="entry name" value="CYTOCHROME C OXIDASE SUBUNIT III"/>
    <property type="match status" value="1"/>
</dbReference>
<dbReference type="Pfam" id="PF00510">
    <property type="entry name" value="COX3"/>
    <property type="match status" value="1"/>
</dbReference>
<evidence type="ECO:0000256" key="1">
    <source>
        <dbReference type="ARBA" id="ARBA00004141"/>
    </source>
</evidence>
<sequence>MDLTQGTIKEKSDRAKKMMLWFGIVSLIMGFAGWTSAYIVSSAREDWVAELKLPSSFFISTAVIVLSSFTYILAKKAIMENQQKLTSSWLWATLGLGIIFIIMQFNGFSQMVAEGYYFTGPTSNIKMSYIFLIAAVHIVHVVAGIISLLFVIYRQMKGKYSSQEYLGLSLGATFWHFLDILWLYLIGFMYYVG</sequence>
<accession>A0ABV8JTQ8</accession>
<keyword evidence="3 6" id="KW-0812">Transmembrane</keyword>
<dbReference type="InterPro" id="IPR000298">
    <property type="entry name" value="Cyt_c_oxidase-like_su3"/>
</dbReference>
<evidence type="ECO:0000259" key="8">
    <source>
        <dbReference type="PROSITE" id="PS50253"/>
    </source>
</evidence>
<dbReference type="RefSeq" id="WP_192463121.1">
    <property type="nucleotide sequence ID" value="NZ_JACYFJ010000006.1"/>
</dbReference>
<evidence type="ECO:0000256" key="3">
    <source>
        <dbReference type="ARBA" id="ARBA00022692"/>
    </source>
</evidence>
<feature type="domain" description="Heme-copper oxidase subunit III family profile" evidence="8">
    <location>
        <begin position="1"/>
        <end position="193"/>
    </location>
</feature>
<feature type="transmembrane region" description="Helical" evidence="7">
    <location>
        <begin position="86"/>
        <end position="108"/>
    </location>
</feature>
<name>A0ABV8JTQ8_9FLAO</name>
<dbReference type="SUPFAM" id="SSF81452">
    <property type="entry name" value="Cytochrome c oxidase subunit III-like"/>
    <property type="match status" value="1"/>
</dbReference>
<dbReference type="InterPro" id="IPR035973">
    <property type="entry name" value="Cyt_c_oxidase_su3-like_sf"/>
</dbReference>
<feature type="transmembrane region" description="Helical" evidence="7">
    <location>
        <begin position="165"/>
        <end position="192"/>
    </location>
</feature>
<dbReference type="InterPro" id="IPR013833">
    <property type="entry name" value="Cyt_c_oxidase_su3_a-hlx"/>
</dbReference>
<feature type="transmembrane region" description="Helical" evidence="7">
    <location>
        <begin position="20"/>
        <end position="41"/>
    </location>
</feature>
<keyword evidence="5 7" id="KW-0472">Membrane</keyword>
<dbReference type="InterPro" id="IPR024791">
    <property type="entry name" value="Cyt_c/ubiquinol_Oxase_su3"/>
</dbReference>
<gene>
    <name evidence="9" type="ORF">ACFOUT_17155</name>
</gene>
<protein>
    <submittedName>
        <fullName evidence="9">Heme-copper oxidase subunit III</fullName>
    </submittedName>
</protein>
<evidence type="ECO:0000313" key="9">
    <source>
        <dbReference type="EMBL" id="MFC4097617.1"/>
    </source>
</evidence>
<reference evidence="10" key="1">
    <citation type="journal article" date="2019" name="Int. J. Syst. Evol. Microbiol.">
        <title>The Global Catalogue of Microorganisms (GCM) 10K type strain sequencing project: providing services to taxonomists for standard genome sequencing and annotation.</title>
        <authorList>
            <consortium name="The Broad Institute Genomics Platform"/>
            <consortium name="The Broad Institute Genome Sequencing Center for Infectious Disease"/>
            <person name="Wu L."/>
            <person name="Ma J."/>
        </authorList>
    </citation>
    <scope>NUCLEOTIDE SEQUENCE [LARGE SCALE GENOMIC DNA]</scope>
    <source>
        <strain evidence="10">CECT 7477</strain>
    </source>
</reference>
<comment type="similarity">
    <text evidence="2 6">Belongs to the cytochrome c oxidase subunit 3 family.</text>
</comment>